<dbReference type="RefSeq" id="WP_015023352.1">
    <property type="nucleotide sequence ID" value="NC_018721.1"/>
</dbReference>
<proteinExistence type="predicted"/>
<dbReference type="HOGENOM" id="CLU_2809336_0_0_10"/>
<sequence length="67" mass="7345">MKKIISTLCLSLIGVTSVMAHASHQSTPHIHVTESLSIEIITVLATVLTVSALFLIKKQLKKNRNHV</sequence>
<evidence type="ECO:0000313" key="3">
    <source>
        <dbReference type="EMBL" id="AFU67735.1"/>
    </source>
</evidence>
<keyword evidence="1" id="KW-1133">Transmembrane helix</keyword>
<evidence type="ECO:0000256" key="1">
    <source>
        <dbReference type="SAM" id="Phobius"/>
    </source>
</evidence>
<protein>
    <submittedName>
        <fullName evidence="3">Uncharacterized protein</fullName>
    </submittedName>
</protein>
<keyword evidence="4" id="KW-1185">Reference proteome</keyword>
<accession>K4IQG1</accession>
<dbReference type="STRING" id="313595.P700755_000730"/>
<feature type="chain" id="PRO_5003879111" evidence="2">
    <location>
        <begin position="23"/>
        <end position="67"/>
    </location>
</feature>
<feature type="transmembrane region" description="Helical" evidence="1">
    <location>
        <begin position="36"/>
        <end position="56"/>
    </location>
</feature>
<keyword evidence="1" id="KW-0472">Membrane</keyword>
<evidence type="ECO:0000313" key="4">
    <source>
        <dbReference type="Proteomes" id="UP000008514"/>
    </source>
</evidence>
<reference evidence="3" key="2">
    <citation type="submission" date="2012-09" db="EMBL/GenBank/DDBJ databases">
        <title>The complete sequence of Psychroflexus torquis an extreme psychrophile from sea-ice that is stimulated by light.</title>
        <authorList>
            <person name="Feng S."/>
            <person name="Powell S.M."/>
            <person name="Bowman J.P."/>
        </authorList>
    </citation>
    <scope>NUCLEOTIDE SEQUENCE [LARGE SCALE GENOMIC DNA]</scope>
    <source>
        <strain evidence="3">ATCC 700755</strain>
    </source>
</reference>
<dbReference type="EMBL" id="CP003879">
    <property type="protein sequence ID" value="AFU67735.1"/>
    <property type="molecule type" value="Genomic_DNA"/>
</dbReference>
<reference evidence="3" key="1">
    <citation type="submission" date="2006-03" db="EMBL/GenBank/DDBJ databases">
        <authorList>
            <person name="Bowman J."/>
            <person name="Ferriera S."/>
            <person name="Johnson J."/>
            <person name="Kravitz S."/>
            <person name="Halpern A."/>
            <person name="Remington K."/>
            <person name="Beeson K."/>
            <person name="Tran B."/>
            <person name="Rogers Y.-H."/>
            <person name="Friedman R."/>
            <person name="Venter J.C."/>
        </authorList>
    </citation>
    <scope>NUCLEOTIDE SEQUENCE [LARGE SCALE GENOMIC DNA]</scope>
    <source>
        <strain evidence="3">ATCC 700755</strain>
    </source>
</reference>
<evidence type="ECO:0000256" key="2">
    <source>
        <dbReference type="SAM" id="SignalP"/>
    </source>
</evidence>
<name>K4IQG1_PSYTT</name>
<dbReference type="Proteomes" id="UP000008514">
    <property type="component" value="Chromosome"/>
</dbReference>
<feature type="signal peptide" evidence="2">
    <location>
        <begin position="1"/>
        <end position="22"/>
    </location>
</feature>
<organism evidence="3 4">
    <name type="scientific">Psychroflexus torquis (strain ATCC 700755 / CIP 106069 / ACAM 623)</name>
    <dbReference type="NCBI Taxonomy" id="313595"/>
    <lineage>
        <taxon>Bacteria</taxon>
        <taxon>Pseudomonadati</taxon>
        <taxon>Bacteroidota</taxon>
        <taxon>Flavobacteriia</taxon>
        <taxon>Flavobacteriales</taxon>
        <taxon>Flavobacteriaceae</taxon>
        <taxon>Psychroflexus</taxon>
    </lineage>
</organism>
<dbReference type="OrthoDB" id="9872512at2"/>
<gene>
    <name evidence="3" type="ordered locus">P700755_000730</name>
</gene>
<keyword evidence="2" id="KW-0732">Signal</keyword>
<dbReference type="AlphaFoldDB" id="K4IQG1"/>
<dbReference type="KEGG" id="ptq:P700755_000730"/>
<keyword evidence="1" id="KW-0812">Transmembrane</keyword>